<dbReference type="CDD" id="cd00303">
    <property type="entry name" value="retropepsin_like"/>
    <property type="match status" value="1"/>
</dbReference>
<protein>
    <recommendedName>
        <fullName evidence="2">ribonuclease H</fullName>
        <ecNumber evidence="2">3.1.26.4</ecNumber>
    </recommendedName>
</protein>
<dbReference type="InterPro" id="IPR021109">
    <property type="entry name" value="Peptidase_aspartic_dom_sf"/>
</dbReference>
<dbReference type="AlphaFoldDB" id="A0A3B3Q3X3"/>
<feature type="compositionally biased region" description="Pro residues" evidence="3">
    <location>
        <begin position="1"/>
        <end position="14"/>
    </location>
</feature>
<dbReference type="EC" id="3.1.26.4" evidence="2"/>
<feature type="region of interest" description="Disordered" evidence="3">
    <location>
        <begin position="1"/>
        <end position="24"/>
    </location>
</feature>
<sequence length="690" mass="76824">PAPLLLSVPAPPPASVHQGKNPQRVRHPGVIAEHSLLSEPRLILSCLAWVDLSVKLIDPRNTGSLSSLPPASDRILRLPMDPAGTMEGRLSALEQLVASGAVQVPLPDSPPRHTAPVPVALPERYDGNPDRCRGFLMQCGIYVEEHPDMFRTPGAEVRFTISLLTGRAQEWATALRADNSSLLDSGQEFHQALMEIFDHPAVGRRPGFRLLECRQGNRTAADFSLEFRTIAANLRWPDDCLQAIFLRALNQDLQDELSHRGEAPSFDDLVRQAVRLDSTMRDRRRRRTPTAHPVETPRGTPHLAIEALEPMQVGRSPLMPMERRRRLQGGLCLYCGETGHSIAACPIRPLREDTSVPVGVSSLSPALLSQFTVPVVLELGNRRLRVRALIDGGAAGNFIDAGLANQLGVKLQELASPISVHGITGERMREGTIHHRTRPFELQIGVLHKEDLEVYVLHRTRDSLILGLPWLRKHNPHLNWRTREIIAWSARYRHECLSLPCKATGIESPEPENLDSIPEVYQGFRDVFSKEKAFGLPPHHDCDCSINLLDGATLPHGRLYPVSLQEEEALETYIQDGLAQGIIQPSTSPVTAGFFFIKKKDGGLRPVVDYRALNAVTIKRREPLPLIPSALEHLREAVIFTKLDLRSAYNLVRIKAGDEWKTFSTQHTYNVSVVWYVIANHPEITSSTIP</sequence>
<dbReference type="Gene3D" id="2.40.70.10">
    <property type="entry name" value="Acid Proteases"/>
    <property type="match status" value="1"/>
</dbReference>
<dbReference type="CDD" id="cd01647">
    <property type="entry name" value="RT_LTR"/>
    <property type="match status" value="1"/>
</dbReference>
<evidence type="ECO:0000313" key="7">
    <source>
        <dbReference type="Proteomes" id="UP000261540"/>
    </source>
</evidence>
<dbReference type="Gene3D" id="3.30.70.270">
    <property type="match status" value="1"/>
</dbReference>
<dbReference type="InterPro" id="IPR032549">
    <property type="entry name" value="DUF4939"/>
</dbReference>
<evidence type="ECO:0000259" key="4">
    <source>
        <dbReference type="Pfam" id="PF00078"/>
    </source>
</evidence>
<dbReference type="PANTHER" id="PTHR15503:SF22">
    <property type="entry name" value="TRANSPOSON TY3-I GAG POLYPROTEIN"/>
    <property type="match status" value="1"/>
</dbReference>
<dbReference type="Ensembl" id="ENSPKIT00000024452.1">
    <property type="protein sequence ID" value="ENSPKIP00000000554.1"/>
    <property type="gene ID" value="ENSPKIG00000019176.1"/>
</dbReference>
<dbReference type="Pfam" id="PF16297">
    <property type="entry name" value="DUF4939"/>
    <property type="match status" value="1"/>
</dbReference>
<dbReference type="Pfam" id="PF13975">
    <property type="entry name" value="gag-asp_proteas"/>
    <property type="match status" value="1"/>
</dbReference>
<dbReference type="STRING" id="1676925.ENSPKIP00000000554"/>
<dbReference type="InterPro" id="IPR036875">
    <property type="entry name" value="Znf_CCHC_sf"/>
</dbReference>
<dbReference type="InterPro" id="IPR043502">
    <property type="entry name" value="DNA/RNA_pol_sf"/>
</dbReference>
<evidence type="ECO:0000256" key="3">
    <source>
        <dbReference type="SAM" id="MobiDB-lite"/>
    </source>
</evidence>
<keyword evidence="7" id="KW-1185">Reference proteome</keyword>
<dbReference type="Gene3D" id="3.10.10.10">
    <property type="entry name" value="HIV Type 1 Reverse Transcriptase, subunit A, domain 1"/>
    <property type="match status" value="1"/>
</dbReference>
<dbReference type="InterPro" id="IPR043128">
    <property type="entry name" value="Rev_trsase/Diguanyl_cyclase"/>
</dbReference>
<evidence type="ECO:0000256" key="1">
    <source>
        <dbReference type="ARBA" id="ARBA00010879"/>
    </source>
</evidence>
<dbReference type="GO" id="GO:0004523">
    <property type="term" value="F:RNA-DNA hybrid ribonuclease activity"/>
    <property type="evidence" value="ECO:0007669"/>
    <property type="project" value="UniProtKB-EC"/>
</dbReference>
<evidence type="ECO:0000259" key="5">
    <source>
        <dbReference type="Pfam" id="PF16297"/>
    </source>
</evidence>
<proteinExistence type="inferred from homology"/>
<feature type="domain" description="DUF4939" evidence="5">
    <location>
        <begin position="116"/>
        <end position="197"/>
    </location>
</feature>
<accession>A0A3B3Q3X3</accession>
<reference evidence="6" key="2">
    <citation type="submission" date="2025-09" db="UniProtKB">
        <authorList>
            <consortium name="Ensembl"/>
        </authorList>
    </citation>
    <scope>IDENTIFICATION</scope>
</reference>
<reference evidence="6" key="1">
    <citation type="submission" date="2025-08" db="UniProtKB">
        <authorList>
            <consortium name="Ensembl"/>
        </authorList>
    </citation>
    <scope>IDENTIFICATION</scope>
</reference>
<dbReference type="GO" id="GO:0003676">
    <property type="term" value="F:nucleic acid binding"/>
    <property type="evidence" value="ECO:0007669"/>
    <property type="project" value="InterPro"/>
</dbReference>
<dbReference type="PANTHER" id="PTHR15503">
    <property type="entry name" value="LDOC1 RELATED"/>
    <property type="match status" value="1"/>
</dbReference>
<dbReference type="SUPFAM" id="SSF57756">
    <property type="entry name" value="Retrovirus zinc finger-like domains"/>
    <property type="match status" value="1"/>
</dbReference>
<dbReference type="SUPFAM" id="SSF56672">
    <property type="entry name" value="DNA/RNA polymerases"/>
    <property type="match status" value="1"/>
</dbReference>
<comment type="similarity">
    <text evidence="1">Belongs to the beta type-B retroviral polymerase family. HERV class-II K(HML-2) pol subfamily.</text>
</comment>
<dbReference type="Pfam" id="PF00078">
    <property type="entry name" value="RVT_1"/>
    <property type="match status" value="1"/>
</dbReference>
<organism evidence="6 7">
    <name type="scientific">Paramormyrops kingsleyae</name>
    <dbReference type="NCBI Taxonomy" id="1676925"/>
    <lineage>
        <taxon>Eukaryota</taxon>
        <taxon>Metazoa</taxon>
        <taxon>Chordata</taxon>
        <taxon>Craniata</taxon>
        <taxon>Vertebrata</taxon>
        <taxon>Euteleostomi</taxon>
        <taxon>Actinopterygii</taxon>
        <taxon>Neopterygii</taxon>
        <taxon>Teleostei</taxon>
        <taxon>Osteoglossocephala</taxon>
        <taxon>Osteoglossomorpha</taxon>
        <taxon>Osteoglossiformes</taxon>
        <taxon>Mormyridae</taxon>
        <taxon>Paramormyrops</taxon>
    </lineage>
</organism>
<dbReference type="InterPro" id="IPR032567">
    <property type="entry name" value="RTL1-rel"/>
</dbReference>
<evidence type="ECO:0000256" key="2">
    <source>
        <dbReference type="ARBA" id="ARBA00012180"/>
    </source>
</evidence>
<feature type="domain" description="Reverse transcriptase" evidence="4">
    <location>
        <begin position="597"/>
        <end position="671"/>
    </location>
</feature>
<dbReference type="Proteomes" id="UP000261540">
    <property type="component" value="Unplaced"/>
</dbReference>
<dbReference type="SUPFAM" id="SSF50630">
    <property type="entry name" value="Acid proteases"/>
    <property type="match status" value="1"/>
</dbReference>
<name>A0A3B3Q3X3_9TELE</name>
<dbReference type="GeneTree" id="ENSGT00950000183173"/>
<dbReference type="GO" id="GO:0008270">
    <property type="term" value="F:zinc ion binding"/>
    <property type="evidence" value="ECO:0007669"/>
    <property type="project" value="InterPro"/>
</dbReference>
<evidence type="ECO:0000313" key="6">
    <source>
        <dbReference type="Ensembl" id="ENSPKIP00000000554.1"/>
    </source>
</evidence>
<dbReference type="InterPro" id="IPR000477">
    <property type="entry name" value="RT_dom"/>
</dbReference>